<reference evidence="2 3" key="1">
    <citation type="journal article" date="2011" name="J. Bacteriol.">
        <title>Complete genome sequence of Haloarcula hispanica, a model haloarchaeon for studying genetics, metabolism, and virus-host interaction.</title>
        <authorList>
            <person name="Liu H."/>
            <person name="Wu Z."/>
            <person name="Li M."/>
            <person name="Zhang F."/>
            <person name="Zheng H."/>
            <person name="Han J."/>
            <person name="Liu J."/>
            <person name="Zhou J."/>
            <person name="Wang S."/>
            <person name="Xiang H."/>
        </authorList>
    </citation>
    <scope>NUCLEOTIDE SEQUENCE [LARGE SCALE GENOMIC DNA]</scope>
    <source>
        <strain evidence="3">ATCC 33960 / DSM 4426 / JCM 8911 / NBRC 102182 / NCIMB 2187 / VKM B-1755</strain>
    </source>
</reference>
<dbReference type="OrthoDB" id="382515at2157"/>
<dbReference type="GeneID" id="99239527"/>
<dbReference type="EMBL" id="CP002921">
    <property type="protein sequence ID" value="AEM58145.1"/>
    <property type="molecule type" value="Genomic_DNA"/>
</dbReference>
<dbReference type="KEGG" id="hhi:HAH_2559"/>
<protein>
    <submittedName>
        <fullName evidence="2">Uncharacterized protein</fullName>
    </submittedName>
</protein>
<dbReference type="STRING" id="634497.HAH_2559"/>
<feature type="transmembrane region" description="Helical" evidence="1">
    <location>
        <begin position="69"/>
        <end position="93"/>
    </location>
</feature>
<evidence type="ECO:0000256" key="1">
    <source>
        <dbReference type="SAM" id="Phobius"/>
    </source>
</evidence>
<organism evidence="2 3">
    <name type="scientific">Haloarcula hispanica (strain ATCC 33960 / DSM 4426 / JCM 8911 / NBRC 102182 / NCIMB 2187 / VKM B-1755)</name>
    <dbReference type="NCBI Taxonomy" id="634497"/>
    <lineage>
        <taxon>Archaea</taxon>
        <taxon>Methanobacteriati</taxon>
        <taxon>Methanobacteriota</taxon>
        <taxon>Stenosarchaea group</taxon>
        <taxon>Halobacteria</taxon>
        <taxon>Halobacteriales</taxon>
        <taxon>Haloarculaceae</taxon>
        <taxon>Haloarcula</taxon>
    </lineage>
</organism>
<evidence type="ECO:0000313" key="3">
    <source>
        <dbReference type="Proteomes" id="UP000005629"/>
    </source>
</evidence>
<dbReference type="AlphaFoldDB" id="G0HYF3"/>
<dbReference type="RefSeq" id="WP_014041237.1">
    <property type="nucleotide sequence ID" value="NC_015948.1"/>
</dbReference>
<name>G0HYF3_HALHT</name>
<keyword evidence="1" id="KW-0812">Transmembrane</keyword>
<dbReference type="HOGENOM" id="CLU_2204038_0_0_2"/>
<gene>
    <name evidence="2" type="ordered locus">HAH_2559</name>
</gene>
<dbReference type="eggNOG" id="arCOG14223">
    <property type="taxonomic scope" value="Archaea"/>
</dbReference>
<evidence type="ECO:0000313" key="2">
    <source>
        <dbReference type="EMBL" id="AEM58145.1"/>
    </source>
</evidence>
<accession>G0HYF3</accession>
<keyword evidence="1" id="KW-0472">Membrane</keyword>
<proteinExistence type="predicted"/>
<sequence length="107" mass="11584">MGEIAIRIRGLPTWKKVYFGLVGLAVVGIAARYGLLGPLAAVAWFPFVGVSTIWVLFDAQEQGFENPAIVALMVAILLLVVFPGLAALLTYYYKTRIQRDSTAGAIL</sequence>
<keyword evidence="1" id="KW-1133">Transmembrane helix</keyword>
<dbReference type="Proteomes" id="UP000005629">
    <property type="component" value="Chromosome I"/>
</dbReference>
<feature type="transmembrane region" description="Helical" evidence="1">
    <location>
        <begin position="41"/>
        <end position="57"/>
    </location>
</feature>